<dbReference type="Pfam" id="PF12698">
    <property type="entry name" value="ABC2_membrane_3"/>
    <property type="match status" value="3"/>
</dbReference>
<keyword evidence="4 10" id="KW-0812">Transmembrane</keyword>
<comment type="caution">
    <text evidence="12">The sequence shown here is derived from an EMBL/GenBank/DDBJ whole genome shotgun (WGS) entry which is preliminary data.</text>
</comment>
<dbReference type="Pfam" id="PF00005">
    <property type="entry name" value="ABC_tran"/>
    <property type="match status" value="3"/>
</dbReference>
<dbReference type="Pfam" id="PF23321">
    <property type="entry name" value="R1_ABCA1"/>
    <property type="match status" value="2"/>
</dbReference>
<feature type="transmembrane region" description="Helical" evidence="10">
    <location>
        <begin position="329"/>
        <end position="347"/>
    </location>
</feature>
<evidence type="ECO:0000256" key="4">
    <source>
        <dbReference type="ARBA" id="ARBA00022692"/>
    </source>
</evidence>
<protein>
    <submittedName>
        <fullName evidence="12">ATP-binding cassette sub-family A member 1-like protein</fullName>
    </submittedName>
</protein>
<dbReference type="PANTHER" id="PTHR19229:SF250">
    <property type="entry name" value="ABC TRANSPORTER DOMAIN-CONTAINING PROTEIN-RELATED"/>
    <property type="match status" value="1"/>
</dbReference>
<feature type="transmembrane region" description="Helical" evidence="10">
    <location>
        <begin position="1572"/>
        <end position="1599"/>
    </location>
</feature>
<feature type="transmembrane region" description="Helical" evidence="10">
    <location>
        <begin position="1531"/>
        <end position="1551"/>
    </location>
</feature>
<feature type="transmembrane region" description="Helical" evidence="10">
    <location>
        <begin position="1918"/>
        <end position="1939"/>
    </location>
</feature>
<evidence type="ECO:0000256" key="2">
    <source>
        <dbReference type="ARBA" id="ARBA00008869"/>
    </source>
</evidence>
<dbReference type="InterPro" id="IPR017871">
    <property type="entry name" value="ABC_transporter-like_CS"/>
</dbReference>
<evidence type="ECO:0000256" key="1">
    <source>
        <dbReference type="ARBA" id="ARBA00004141"/>
    </source>
</evidence>
<keyword evidence="13" id="KW-1185">Reference proteome</keyword>
<feature type="transmembrane region" description="Helical" evidence="10">
    <location>
        <begin position="619"/>
        <end position="642"/>
    </location>
</feature>
<evidence type="ECO:0000256" key="9">
    <source>
        <dbReference type="SAM" id="MobiDB-lite"/>
    </source>
</evidence>
<evidence type="ECO:0000259" key="11">
    <source>
        <dbReference type="PROSITE" id="PS50893"/>
    </source>
</evidence>
<dbReference type="InterPro" id="IPR026082">
    <property type="entry name" value="ABCA"/>
</dbReference>
<keyword evidence="5" id="KW-0547">Nucleotide-binding</keyword>
<feature type="transmembrane region" description="Helical" evidence="10">
    <location>
        <begin position="2105"/>
        <end position="2127"/>
    </location>
</feature>
<dbReference type="SMART" id="SM00382">
    <property type="entry name" value="AAA"/>
    <property type="match status" value="2"/>
</dbReference>
<dbReference type="Proteomes" id="UP000288716">
    <property type="component" value="Unassembled WGS sequence"/>
</dbReference>
<feature type="domain" description="ABC transporter" evidence="11">
    <location>
        <begin position="813"/>
        <end position="1044"/>
    </location>
</feature>
<feature type="transmembrane region" description="Helical" evidence="10">
    <location>
        <begin position="2180"/>
        <end position="2207"/>
    </location>
</feature>
<feature type="transmembrane region" description="Helical" evidence="10">
    <location>
        <begin position="590"/>
        <end position="613"/>
    </location>
</feature>
<dbReference type="InterPro" id="IPR003593">
    <property type="entry name" value="AAA+_ATPase"/>
</dbReference>
<feature type="transmembrane region" description="Helical" evidence="10">
    <location>
        <begin position="507"/>
        <end position="529"/>
    </location>
</feature>
<feature type="transmembrane region" description="Helical" evidence="10">
    <location>
        <begin position="2219"/>
        <end position="2248"/>
    </location>
</feature>
<evidence type="ECO:0000256" key="6">
    <source>
        <dbReference type="ARBA" id="ARBA00022840"/>
    </source>
</evidence>
<dbReference type="VEuPathDB" id="VectorBase:LDEU001729"/>
<feature type="transmembrane region" description="Helical" evidence="10">
    <location>
        <begin position="2334"/>
        <end position="2355"/>
    </location>
</feature>
<evidence type="ECO:0000313" key="12">
    <source>
        <dbReference type="EMBL" id="RWS30311.1"/>
    </source>
</evidence>
<dbReference type="PANTHER" id="PTHR19229">
    <property type="entry name" value="ATP-BINDING CASSETTE TRANSPORTER SUBFAMILY A ABCA"/>
    <property type="match status" value="1"/>
</dbReference>
<organism evidence="12 13">
    <name type="scientific">Leptotrombidium deliense</name>
    <dbReference type="NCBI Taxonomy" id="299467"/>
    <lineage>
        <taxon>Eukaryota</taxon>
        <taxon>Metazoa</taxon>
        <taxon>Ecdysozoa</taxon>
        <taxon>Arthropoda</taxon>
        <taxon>Chelicerata</taxon>
        <taxon>Arachnida</taxon>
        <taxon>Acari</taxon>
        <taxon>Acariformes</taxon>
        <taxon>Trombidiformes</taxon>
        <taxon>Prostigmata</taxon>
        <taxon>Anystina</taxon>
        <taxon>Parasitengona</taxon>
        <taxon>Trombiculoidea</taxon>
        <taxon>Trombiculidae</taxon>
        <taxon>Leptotrombidium</taxon>
    </lineage>
</organism>
<proteinExistence type="inferred from homology"/>
<feature type="compositionally biased region" description="Low complexity" evidence="9">
    <location>
        <begin position="274"/>
        <end position="289"/>
    </location>
</feature>
<dbReference type="InterPro" id="IPR056264">
    <property type="entry name" value="R2_ABCA1-4-like"/>
</dbReference>
<dbReference type="GO" id="GO:0016887">
    <property type="term" value="F:ATP hydrolysis activity"/>
    <property type="evidence" value="ECO:0007669"/>
    <property type="project" value="InterPro"/>
</dbReference>
<dbReference type="Gene3D" id="3.40.50.300">
    <property type="entry name" value="P-loop containing nucleotide triphosphate hydrolases"/>
    <property type="match status" value="5"/>
</dbReference>
<feature type="transmembrane region" description="Helical" evidence="10">
    <location>
        <begin position="1463"/>
        <end position="1482"/>
    </location>
</feature>
<feature type="transmembrane region" description="Helical" evidence="10">
    <location>
        <begin position="549"/>
        <end position="578"/>
    </location>
</feature>
<dbReference type="GO" id="GO:0005524">
    <property type="term" value="F:ATP binding"/>
    <property type="evidence" value="ECO:0007669"/>
    <property type="project" value="UniProtKB-KW"/>
</dbReference>
<keyword evidence="3" id="KW-0813">Transport</keyword>
<feature type="region of interest" description="Disordered" evidence="9">
    <location>
        <begin position="267"/>
        <end position="290"/>
    </location>
</feature>
<sequence>MITSIFPPSSGNITVNGFNVVTETKAARRSMSLCPQHNVLYNELTVREHLKLYAKIKGVPSSQLTEAINRITEQLQLTPKLNNESSTLSGGMKRKLCLGIALIGDTKVVILDEPTSGLDPDARRIVWDLLQSVRRDRTILLTTHYMEEADALGDRIAIMAAGEVKCCGTPMFLKRLFGSGYQLRIAKGSEYKGDAIFSLVCKYFPTATITNNIETEIVYCLGEQNTSDILLEFFEKLEQQKKELGISSCGLSATTIEDVFLGVNSMPRQDSPESESANGSSSPNGSTSALIGETKPEEIVNFTGIQLQLQRLKGLLLKRVHFTKRSLPLFYFQLLIPCLMFLFLLLLDKHLKSNKMAMTRLNLDLYEMYGKTKNMLKMHENNDLDKFYKYYKEVAKNLKAEVLIVDKDKNISLYVSKQTETMNVNVYMKSYLTGLCVKKDESGRIYNIWYNNEATHSLPAIINLLYNSLLKETTLNESGYSIKAHSDPLPNKNRFLFEFIMVTVLRLMWSIIIPMSIPFIAASYVYFPVHEKQTKAKLLQLMTGLHPSLYWISNFLFDILTHTVCSLLIVLIFLTTDFSKIFIDHCESMMALYLLLLFFGISSIPVAYVISFVPKTPSSGFALLVILFLIFGVILSIIDFILKIVVIGGSISQDTYSCFESFIRIFPLISLTKGIVKLYYTGTVSKLCQRLSTDAINIMCSHIKEKDILFGCCKDKCKNSAIGCFEWENPFQWKGNGIVQELTTMLIDSIVFFCILSLIESRFANVVCRLMQNLGGSKTAVLKLDENQDSDVVEEKHRIEKMMSVQQLPEDCLVVNDLTKQFKNFFAVKKLTFGLHSQECFGLLGINGAGKTSTFQMLAGELIPSDGNAFFGGLDLKNRRRDFQQKIGYCPQFDALLDKLTGRETLYLFGRLRGIPECKIKTLVAEITEMVDLIAHVNKKTEDYSGGNRRKLSLGMALIGSPSLVFLDEPSAGVDPQARRKLWKTLTHIRSTRNCSIVLTSHSMDECEALCSRIAIMVNGEFKCLGSIQYLRNKFGQGFTISVKVKRDYLSPEYIEQVTNHILQMFASASVKDYNETVIDYHIADSTVSWPYLLKTLTDAKNQFDFEDYSISDTTLEQIFLSFARQQKSQFLILLWKCGILRKRHYISTLFEIILPLVTSAILAGVYSSQFKSNISHREMPTPGYHPPVSFKDPTFDFEQFLITSLQQHVFVSILYCPRNAFTQNLTKEMNQVVNSFLGFDVPLTFKGFDSEDELVAYFLNSTRDTTNPLHLRPMVGIVISESPDMLNDDVLSRKFHYKFRLTKNWVEDTTKLFPLKSSPGPFNHLSHYVYQFAPLQTLVNEAYLNLVAANFSVNRILTGNVQGYKLPYPQYMEKPKTAITVVDQIPLIIVFGFIITAPIIVKRLADEKVSRCREMYRLMGLNDWIFWGSTFTNYFIIYLFQAILLTFLYMTKFNGTNALINYGNPFLIFISFVLYGIAFIMQSMLLSIPFNRPIFGVIVTVISWMVSYMLPVYFLDPIIAPNVDVRATNIGRVMACLLPNMALHFTFRVVSQKEVYGTGSSFYNLFEEVAVFGSLSHGIIIIMMLLSILVFGVLIWYLDAVWPWQYGVPKPFYFLCLPSFWCKRERHLEYTEETRPEKEKYFERPLLSSEVAIRVKNLKKEFGSGLKKKVAVSNASLDINRGQITVLLGHNGAGKTTMMNVITGIFPPNSGKVVIEGHNIVSETKAARRSMSLCPQHNVLYDELTVDEHLQLYAAIKGTPWESLKEESLKVIEHKEYLDREVKAYFPHASVASDIDTEIVYRLEDSNKDKVNNDSSKMLPSFFESFERKKHELGIASCGLSVTTIEDVFLGVSSVDDDYSSSEVSTLSSVEIRSLPFGDQTSVEMSDSYSLKLSGYFLFLQQVKGLFIKRYHFSRRYLPMIIFQVIIPALIFMLILYLDTRLKSRKDESTKMKFNLYDLYGSTIAFDKTEGKFDLKNLSDYYSLVAKNEEAKTFQLSEPTDIDAFLINKTEEMSVNEYIRTYLVGTSFLKLATKGSGFRYYYKAWYNNEALHSFPISLNLLYNAMLREVTSNSSDYSIDVSVEAFPSYESFNYQNLILLTRLRAMWSVIVPLSLPFLAASYVLFPIHEISSKSKLLQLMTGLYSKLFWLVNSLFDIGTHLLACILIFFIIAAMDKNQIFFAHIQSTFALFTLLILFGLSSIPMAYIFSFLPKKASTGFAVVVIFLLVCGVILSIVDFVLLLGIGTFITQVSYDTLSWIFKMFPIMSMTKGIVKLYTVSTYEYFCNQIADEVLNTLCNGSRPGEPLFGCCKKQCEKYNSCYGYETPWKWNGNGIMQEITLLILNGIIFYVILTLIESNFARLWYHVFGNRFQNLEIVQRYNQRFITEDARVTLYRTEDQREDSDVVMERNRIEELLNNRCFEEEALVVSNLKKRFKNLVAVNGLTFGIHNQECFGLLGVNGAGKTSTFRMLVGDLFPSDGNAFCGYFDLRHNLKKKNYGCSIVLTSHSMDECEALCGRIAIMVNGELKCLGNFQHLRSKFGQGYTLKIKAKREKVNDEYIEELKNHITRVLQSSVLKDCNETVLEYHITNKSTKWSILFKLMDECKNNFDLEDYTISDTTLEQIFISLARHQQQL</sequence>
<accession>A0A443SRZ5</accession>
<evidence type="ECO:0000313" key="13">
    <source>
        <dbReference type="Proteomes" id="UP000288716"/>
    </source>
</evidence>
<dbReference type="FunFam" id="3.40.50.300:FF:002470">
    <property type="entry name" value="ABC transporter, putative"/>
    <property type="match status" value="1"/>
</dbReference>
<keyword evidence="6 12" id="KW-0067">ATP-binding</keyword>
<dbReference type="InterPro" id="IPR027417">
    <property type="entry name" value="P-loop_NTPase"/>
</dbReference>
<comment type="subcellular location">
    <subcellularLocation>
        <location evidence="1">Membrane</location>
        <topology evidence="1">Multi-pass membrane protein</topology>
    </subcellularLocation>
</comment>
<dbReference type="EMBL" id="NCKV01000553">
    <property type="protein sequence ID" value="RWS30311.1"/>
    <property type="molecule type" value="Genomic_DNA"/>
</dbReference>
<dbReference type="FunFam" id="3.40.50.300:FF:000335">
    <property type="entry name" value="ATP binding cassette subfamily A member 5"/>
    <property type="match status" value="1"/>
</dbReference>
<gene>
    <name evidence="12" type="ORF">B4U80_07502</name>
</gene>
<dbReference type="CDD" id="cd03263">
    <property type="entry name" value="ABC_subfamily_A"/>
    <property type="match status" value="2"/>
</dbReference>
<dbReference type="STRING" id="299467.A0A443SRZ5"/>
<evidence type="ECO:0000256" key="3">
    <source>
        <dbReference type="ARBA" id="ARBA00022448"/>
    </source>
</evidence>
<dbReference type="SUPFAM" id="SSF52540">
    <property type="entry name" value="P-loop containing nucleoside triphosphate hydrolases"/>
    <property type="match status" value="4"/>
</dbReference>
<dbReference type="InterPro" id="IPR013525">
    <property type="entry name" value="ABC2_TM"/>
</dbReference>
<name>A0A443SRZ5_9ACAR</name>
<dbReference type="GO" id="GO:0005319">
    <property type="term" value="F:lipid transporter activity"/>
    <property type="evidence" value="ECO:0007669"/>
    <property type="project" value="TreeGrafter"/>
</dbReference>
<feature type="transmembrane region" description="Helical" evidence="10">
    <location>
        <begin position="2147"/>
        <end position="2174"/>
    </location>
</feature>
<keyword evidence="8 10" id="KW-0472">Membrane</keyword>
<feature type="transmembrane region" description="Helical" evidence="10">
    <location>
        <begin position="1426"/>
        <end position="1451"/>
    </location>
</feature>
<feature type="domain" description="ABC transporter" evidence="11">
    <location>
        <begin position="1654"/>
        <end position="1890"/>
    </location>
</feature>
<dbReference type="GO" id="GO:0140359">
    <property type="term" value="F:ABC-type transporter activity"/>
    <property type="evidence" value="ECO:0007669"/>
    <property type="project" value="InterPro"/>
</dbReference>
<dbReference type="GO" id="GO:0016020">
    <property type="term" value="C:membrane"/>
    <property type="evidence" value="ECO:0007669"/>
    <property type="project" value="UniProtKB-SubCell"/>
</dbReference>
<keyword evidence="7 10" id="KW-1133">Transmembrane helix</keyword>
<evidence type="ECO:0000256" key="8">
    <source>
        <dbReference type="ARBA" id="ARBA00023136"/>
    </source>
</evidence>
<evidence type="ECO:0000256" key="10">
    <source>
        <dbReference type="SAM" id="Phobius"/>
    </source>
</evidence>
<dbReference type="InterPro" id="IPR003439">
    <property type="entry name" value="ABC_transporter-like_ATP-bd"/>
</dbReference>
<feature type="transmembrane region" description="Helical" evidence="10">
    <location>
        <begin position="1494"/>
        <end position="1511"/>
    </location>
</feature>
<comment type="similarity">
    <text evidence="2">Belongs to the ABC transporter superfamily. ABCA family.</text>
</comment>
<dbReference type="PROSITE" id="PS00211">
    <property type="entry name" value="ABC_TRANSPORTER_1"/>
    <property type="match status" value="2"/>
</dbReference>
<evidence type="ECO:0000256" key="5">
    <source>
        <dbReference type="ARBA" id="ARBA00022741"/>
    </source>
</evidence>
<dbReference type="PROSITE" id="PS50893">
    <property type="entry name" value="ABC_TRANSPORTER_2"/>
    <property type="match status" value="3"/>
</dbReference>
<feature type="transmembrane region" description="Helical" evidence="10">
    <location>
        <begin position="1386"/>
        <end position="1406"/>
    </location>
</feature>
<reference evidence="12 13" key="1">
    <citation type="journal article" date="2018" name="Gigascience">
        <title>Genomes of trombidid mites reveal novel predicted allergens and laterally-transferred genes associated with secondary metabolism.</title>
        <authorList>
            <person name="Dong X."/>
            <person name="Chaisiri K."/>
            <person name="Xia D."/>
            <person name="Armstrong S.D."/>
            <person name="Fang Y."/>
            <person name="Donnelly M.J."/>
            <person name="Kadowaki T."/>
            <person name="McGarry J.W."/>
            <person name="Darby A.C."/>
            <person name="Makepeace B.L."/>
        </authorList>
    </citation>
    <scope>NUCLEOTIDE SEQUENCE [LARGE SCALE GENOMIC DNA]</scope>
    <source>
        <strain evidence="12">UoL-UT</strain>
    </source>
</reference>
<dbReference type="OrthoDB" id="6512918at2759"/>
<feature type="domain" description="ABC transporter" evidence="11">
    <location>
        <begin position="2"/>
        <end position="186"/>
    </location>
</feature>
<evidence type="ECO:0000256" key="7">
    <source>
        <dbReference type="ARBA" id="ARBA00022989"/>
    </source>
</evidence>